<keyword evidence="4 10" id="KW-0808">Transferase</keyword>
<evidence type="ECO:0000313" key="12">
    <source>
        <dbReference type="EMBL" id="EEG50568.1"/>
    </source>
</evidence>
<dbReference type="PATRIC" id="fig|476272.21.peg.3451"/>
<evidence type="ECO:0000313" key="13">
    <source>
        <dbReference type="Proteomes" id="UP000003100"/>
    </source>
</evidence>
<sequence length="213" mass="24618">MSQTRDEKRRRIGIMGGTFDPIHIGHLILGEKAYEQLGLEKVLFMPSGNPPHKRHRAGRASDEQRVEMVARAIAGNSHFELSTVEMHEDGYSYTYRTLEQLNHANTDVEYYFIIGADSLFNLDSWMKPERICAACTMVVATRNHTSVSKINSEMARLSQKYQGRFLRLDTLNIDVSSEMLRSWVQRGKSIRYYCTDSVVSYIEEQKIYRTPKE</sequence>
<dbReference type="InterPro" id="IPR014729">
    <property type="entry name" value="Rossmann-like_a/b/a_fold"/>
</dbReference>
<dbReference type="Gene3D" id="3.40.50.620">
    <property type="entry name" value="HUPs"/>
    <property type="match status" value="1"/>
</dbReference>
<dbReference type="AlphaFoldDB" id="C0CHY0"/>
<dbReference type="CDD" id="cd02165">
    <property type="entry name" value="NMNAT"/>
    <property type="match status" value="1"/>
</dbReference>
<dbReference type="Proteomes" id="UP000003100">
    <property type="component" value="Unassembled WGS sequence"/>
</dbReference>
<feature type="domain" description="Cytidyltransferase-like" evidence="11">
    <location>
        <begin position="14"/>
        <end position="180"/>
    </location>
</feature>
<dbReference type="EC" id="2.7.7.18" evidence="10"/>
<dbReference type="SUPFAM" id="SSF52374">
    <property type="entry name" value="Nucleotidylyl transferase"/>
    <property type="match status" value="1"/>
</dbReference>
<comment type="catalytic activity">
    <reaction evidence="9 10">
        <text>nicotinate beta-D-ribonucleotide + ATP + H(+) = deamido-NAD(+) + diphosphate</text>
        <dbReference type="Rhea" id="RHEA:22860"/>
        <dbReference type="ChEBI" id="CHEBI:15378"/>
        <dbReference type="ChEBI" id="CHEBI:30616"/>
        <dbReference type="ChEBI" id="CHEBI:33019"/>
        <dbReference type="ChEBI" id="CHEBI:57502"/>
        <dbReference type="ChEBI" id="CHEBI:58437"/>
        <dbReference type="EC" id="2.7.7.18"/>
    </reaction>
</comment>
<evidence type="ECO:0000256" key="5">
    <source>
        <dbReference type="ARBA" id="ARBA00022695"/>
    </source>
</evidence>
<organism evidence="12 13">
    <name type="scientific">Blautia hydrogenotrophica (strain DSM 10507 / JCM 14656 / S5a33)</name>
    <name type="common">Ruminococcus hydrogenotrophicus</name>
    <dbReference type="NCBI Taxonomy" id="476272"/>
    <lineage>
        <taxon>Bacteria</taxon>
        <taxon>Bacillati</taxon>
        <taxon>Bacillota</taxon>
        <taxon>Clostridia</taxon>
        <taxon>Lachnospirales</taxon>
        <taxon>Lachnospiraceae</taxon>
        <taxon>Blautia</taxon>
    </lineage>
</organism>
<dbReference type="eggNOG" id="COG1057">
    <property type="taxonomic scope" value="Bacteria"/>
</dbReference>
<comment type="pathway">
    <text evidence="2 10">Cofactor biosynthesis; NAD(+) biosynthesis; deamido-NAD(+) from nicotinate D-ribonucleotide: step 1/1.</text>
</comment>
<keyword evidence="6 10" id="KW-0547">Nucleotide-binding</keyword>
<keyword evidence="13" id="KW-1185">Reference proteome</keyword>
<reference evidence="12 13" key="1">
    <citation type="submission" date="2009-01" db="EMBL/GenBank/DDBJ databases">
        <authorList>
            <person name="Fulton L."/>
            <person name="Clifton S."/>
            <person name="Fulton B."/>
            <person name="Xu J."/>
            <person name="Minx P."/>
            <person name="Pepin K.H."/>
            <person name="Johnson M."/>
            <person name="Bhonagiri V."/>
            <person name="Nash W.E."/>
            <person name="Mardis E.R."/>
            <person name="Wilson R.K."/>
        </authorList>
    </citation>
    <scope>NUCLEOTIDE SEQUENCE [LARGE SCALE GENOMIC DNA]</scope>
    <source>
        <strain evidence="13">DSM 10507 / JCM 14656 / S5a33</strain>
    </source>
</reference>
<dbReference type="PANTHER" id="PTHR39321">
    <property type="entry name" value="NICOTINATE-NUCLEOTIDE ADENYLYLTRANSFERASE-RELATED"/>
    <property type="match status" value="1"/>
</dbReference>
<evidence type="ECO:0000256" key="2">
    <source>
        <dbReference type="ARBA" id="ARBA00005019"/>
    </source>
</evidence>
<dbReference type="PANTHER" id="PTHR39321:SF3">
    <property type="entry name" value="PHOSPHOPANTETHEINE ADENYLYLTRANSFERASE"/>
    <property type="match status" value="1"/>
</dbReference>
<protein>
    <recommendedName>
        <fullName evidence="10">Probable nicotinate-nucleotide adenylyltransferase</fullName>
        <ecNumber evidence="10">2.7.7.18</ecNumber>
    </recommendedName>
    <alternativeName>
        <fullName evidence="10">Deamido-NAD(+) diphosphorylase</fullName>
    </alternativeName>
    <alternativeName>
        <fullName evidence="10">Deamido-NAD(+) pyrophosphorylase</fullName>
    </alternativeName>
    <alternativeName>
        <fullName evidence="10">Nicotinate mononucleotide adenylyltransferase</fullName>
        <shortName evidence="10">NaMN adenylyltransferase</shortName>
    </alternativeName>
</protein>
<dbReference type="NCBIfam" id="NF000840">
    <property type="entry name" value="PRK00071.1-3"/>
    <property type="match status" value="1"/>
</dbReference>
<evidence type="ECO:0000256" key="1">
    <source>
        <dbReference type="ARBA" id="ARBA00002324"/>
    </source>
</evidence>
<dbReference type="InterPro" id="IPR004821">
    <property type="entry name" value="Cyt_trans-like"/>
</dbReference>
<dbReference type="GO" id="GO:0009435">
    <property type="term" value="P:NAD+ biosynthetic process"/>
    <property type="evidence" value="ECO:0007669"/>
    <property type="project" value="UniProtKB-UniRule"/>
</dbReference>
<name>C0CHY0_BLAHS</name>
<dbReference type="InterPro" id="IPR005248">
    <property type="entry name" value="NadD/NMNAT"/>
</dbReference>
<dbReference type="RefSeq" id="WP_005945615.1">
    <property type="nucleotide sequence ID" value="NZ_CP136423.1"/>
</dbReference>
<evidence type="ECO:0000256" key="8">
    <source>
        <dbReference type="ARBA" id="ARBA00023027"/>
    </source>
</evidence>
<evidence type="ECO:0000256" key="3">
    <source>
        <dbReference type="ARBA" id="ARBA00022642"/>
    </source>
</evidence>
<dbReference type="Pfam" id="PF01467">
    <property type="entry name" value="CTP_transf_like"/>
    <property type="match status" value="1"/>
</dbReference>
<reference evidence="12 13" key="2">
    <citation type="submission" date="2009-02" db="EMBL/GenBank/DDBJ databases">
        <title>Draft genome sequence of Blautia hydrogenotrophica DSM 10507 (Ruminococcus hydrogenotrophicus DSM 10507).</title>
        <authorList>
            <person name="Sudarsanam P."/>
            <person name="Ley R."/>
            <person name="Guruge J."/>
            <person name="Turnbaugh P.J."/>
            <person name="Mahowald M."/>
            <person name="Liep D."/>
            <person name="Gordon J."/>
        </authorList>
    </citation>
    <scope>NUCLEOTIDE SEQUENCE [LARGE SCALE GENOMIC DNA]</scope>
    <source>
        <strain evidence="13">DSM 10507 / JCM 14656 / S5a33</strain>
    </source>
</reference>
<evidence type="ECO:0000256" key="9">
    <source>
        <dbReference type="ARBA" id="ARBA00048721"/>
    </source>
</evidence>
<dbReference type="UniPathway" id="UPA00253">
    <property type="reaction ID" value="UER00332"/>
</dbReference>
<dbReference type="EMBL" id="ACBZ01000017">
    <property type="protein sequence ID" value="EEG50568.1"/>
    <property type="molecule type" value="Genomic_DNA"/>
</dbReference>
<evidence type="ECO:0000256" key="10">
    <source>
        <dbReference type="HAMAP-Rule" id="MF_00244"/>
    </source>
</evidence>
<proteinExistence type="inferred from homology"/>
<dbReference type="NCBIfam" id="TIGR00125">
    <property type="entry name" value="cyt_tran_rel"/>
    <property type="match status" value="1"/>
</dbReference>
<evidence type="ECO:0000259" key="11">
    <source>
        <dbReference type="Pfam" id="PF01467"/>
    </source>
</evidence>
<dbReference type="GeneID" id="86821693"/>
<keyword evidence="3 10" id="KW-0662">Pyridine nucleotide biosynthesis</keyword>
<gene>
    <name evidence="10" type="primary">nadD</name>
    <name evidence="12" type="ORF">RUMHYD_00444</name>
</gene>
<accession>C0CHY0</accession>
<comment type="function">
    <text evidence="1 10">Catalyzes the reversible adenylation of nicotinate mononucleotide (NaMN) to nicotinic acid adenine dinucleotide (NaAD).</text>
</comment>
<dbReference type="HAMAP" id="MF_00244">
    <property type="entry name" value="NaMN_adenylyltr"/>
    <property type="match status" value="1"/>
</dbReference>
<dbReference type="NCBIfam" id="TIGR00482">
    <property type="entry name" value="nicotinate (nicotinamide) nucleotide adenylyltransferase"/>
    <property type="match status" value="1"/>
</dbReference>
<comment type="similarity">
    <text evidence="10">Belongs to the NadD family.</text>
</comment>
<dbReference type="GO" id="GO:0005524">
    <property type="term" value="F:ATP binding"/>
    <property type="evidence" value="ECO:0007669"/>
    <property type="project" value="UniProtKB-KW"/>
</dbReference>
<evidence type="ECO:0000256" key="6">
    <source>
        <dbReference type="ARBA" id="ARBA00022741"/>
    </source>
</evidence>
<keyword evidence="5 10" id="KW-0548">Nucleotidyltransferase</keyword>
<evidence type="ECO:0000256" key="7">
    <source>
        <dbReference type="ARBA" id="ARBA00022840"/>
    </source>
</evidence>
<evidence type="ECO:0000256" key="4">
    <source>
        <dbReference type="ARBA" id="ARBA00022679"/>
    </source>
</evidence>
<keyword evidence="7 10" id="KW-0067">ATP-binding</keyword>
<dbReference type="HOGENOM" id="CLU_069765_0_1_9"/>
<dbReference type="GO" id="GO:0004515">
    <property type="term" value="F:nicotinate-nucleotide adenylyltransferase activity"/>
    <property type="evidence" value="ECO:0007669"/>
    <property type="project" value="UniProtKB-UniRule"/>
</dbReference>
<keyword evidence="8 10" id="KW-0520">NAD</keyword>